<organism evidence="3 4">
    <name type="scientific">Schizosaccharomyces cryophilus (strain OY26 / ATCC MYA-4695 / CBS 11777 / NBRC 106824 / NRRL Y48691)</name>
    <name type="common">Fission yeast</name>
    <dbReference type="NCBI Taxonomy" id="653667"/>
    <lineage>
        <taxon>Eukaryota</taxon>
        <taxon>Fungi</taxon>
        <taxon>Dikarya</taxon>
        <taxon>Ascomycota</taxon>
        <taxon>Taphrinomycotina</taxon>
        <taxon>Schizosaccharomycetes</taxon>
        <taxon>Schizosaccharomycetales</taxon>
        <taxon>Schizosaccharomycetaceae</taxon>
        <taxon>Schizosaccharomyces</taxon>
    </lineage>
</organism>
<evidence type="ECO:0000313" key="3">
    <source>
        <dbReference type="EMBL" id="EPY53377.1"/>
    </source>
</evidence>
<protein>
    <submittedName>
        <fullName evidence="3">Uncharacterized protein</fullName>
    </submittedName>
</protein>
<name>S9X8D9_SCHCR</name>
<evidence type="ECO:0000313" key="4">
    <source>
        <dbReference type="Proteomes" id="UP000015464"/>
    </source>
</evidence>
<dbReference type="RefSeq" id="XP_013021622.1">
    <property type="nucleotide sequence ID" value="XM_013166168.1"/>
</dbReference>
<sequence length="159" mass="18071">MEDHQPASFTATLSNPRNNIIGILVVVIGSLINLLHVHQTKEGEKTKSHVSLGPPGRIKWTTLSINREVPCDVKPKELVFKIFTTFVLSQLTLLTFDLAIFGLTSMGLIITWKLFEQACKNKDDDKLLAERKERFKNQGQSKQEDKKKSQSLKKKKKQI</sequence>
<keyword evidence="2" id="KW-0812">Transmembrane</keyword>
<dbReference type="GeneID" id="25038221"/>
<reference evidence="3 4" key="1">
    <citation type="journal article" date="2011" name="Science">
        <title>Comparative functional genomics of the fission yeasts.</title>
        <authorList>
            <person name="Rhind N."/>
            <person name="Chen Z."/>
            <person name="Yassour M."/>
            <person name="Thompson D.A."/>
            <person name="Haas B.J."/>
            <person name="Habib N."/>
            <person name="Wapinski I."/>
            <person name="Roy S."/>
            <person name="Lin M.F."/>
            <person name="Heiman D.I."/>
            <person name="Young S.K."/>
            <person name="Furuya K."/>
            <person name="Guo Y."/>
            <person name="Pidoux A."/>
            <person name="Chen H.M."/>
            <person name="Robbertse B."/>
            <person name="Goldberg J.M."/>
            <person name="Aoki K."/>
            <person name="Bayne E.H."/>
            <person name="Berlin A.M."/>
            <person name="Desjardins C.A."/>
            <person name="Dobbs E."/>
            <person name="Dukaj L."/>
            <person name="Fan L."/>
            <person name="FitzGerald M.G."/>
            <person name="French C."/>
            <person name="Gujja S."/>
            <person name="Hansen K."/>
            <person name="Keifenheim D."/>
            <person name="Levin J.Z."/>
            <person name="Mosher R.A."/>
            <person name="Mueller C.A."/>
            <person name="Pfiffner J."/>
            <person name="Priest M."/>
            <person name="Russ C."/>
            <person name="Smialowska A."/>
            <person name="Swoboda P."/>
            <person name="Sykes S.M."/>
            <person name="Vaughn M."/>
            <person name="Vengrova S."/>
            <person name="Yoder R."/>
            <person name="Zeng Q."/>
            <person name="Allshire R."/>
            <person name="Baulcombe D."/>
            <person name="Birren B.W."/>
            <person name="Brown W."/>
            <person name="Ekwall K."/>
            <person name="Kellis M."/>
            <person name="Leatherwood J."/>
            <person name="Levin H."/>
            <person name="Margalit H."/>
            <person name="Martienssen R."/>
            <person name="Nieduszynski C.A."/>
            <person name="Spatafora J.W."/>
            <person name="Friedman N."/>
            <person name="Dalgaard J.Z."/>
            <person name="Baumann P."/>
            <person name="Niki H."/>
            <person name="Regev A."/>
            <person name="Nusbaum C."/>
        </authorList>
    </citation>
    <scope>NUCLEOTIDE SEQUENCE [LARGE SCALE GENOMIC DNA]</scope>
    <source>
        <strain evidence="4">OY26 / ATCC MYA-4695 / CBS 11777 / NBRC 106824 / NRRL Y48691</strain>
    </source>
</reference>
<evidence type="ECO:0000256" key="2">
    <source>
        <dbReference type="SAM" id="Phobius"/>
    </source>
</evidence>
<feature type="transmembrane region" description="Helical" evidence="2">
    <location>
        <begin position="91"/>
        <end position="112"/>
    </location>
</feature>
<keyword evidence="2" id="KW-1133">Transmembrane helix</keyword>
<feature type="compositionally biased region" description="Basic residues" evidence="1">
    <location>
        <begin position="149"/>
        <end position="159"/>
    </location>
</feature>
<dbReference type="EMBL" id="KE546988">
    <property type="protein sequence ID" value="EPY53377.1"/>
    <property type="molecule type" value="Genomic_DNA"/>
</dbReference>
<gene>
    <name evidence="3" type="ORF">SPOG_03904</name>
</gene>
<dbReference type="HOGENOM" id="CLU_1661809_0_0_1"/>
<keyword evidence="2" id="KW-0472">Membrane</keyword>
<proteinExistence type="predicted"/>
<dbReference type="Proteomes" id="UP000015464">
    <property type="component" value="Unassembled WGS sequence"/>
</dbReference>
<feature type="region of interest" description="Disordered" evidence="1">
    <location>
        <begin position="130"/>
        <end position="159"/>
    </location>
</feature>
<keyword evidence="4" id="KW-1185">Reference proteome</keyword>
<evidence type="ECO:0000256" key="1">
    <source>
        <dbReference type="SAM" id="MobiDB-lite"/>
    </source>
</evidence>
<feature type="compositionally biased region" description="Basic and acidic residues" evidence="1">
    <location>
        <begin position="130"/>
        <end position="148"/>
    </location>
</feature>
<dbReference type="AlphaFoldDB" id="S9X8D9"/>
<accession>S9X8D9</accession>
<feature type="transmembrane region" description="Helical" evidence="2">
    <location>
        <begin position="20"/>
        <end position="37"/>
    </location>
</feature>
<dbReference type="OMA" id="PPGRIKW"/>
<dbReference type="OrthoDB" id="5391597at2759"/>